<sequence length="266" mass="27367">MSTPGGRRSGRARRAIGAALLVISAAMAMSVWSAFSAEAAQYVPDRDQATPDRMLSLWTQGAPEEARSLSPGEPVSWLIRADHDDRTGPATIDVQLRKQGALVDHPRGLSVSIEQCMVPWAGWDTATPWCPAPGGALTVTPEHDLSEAPSDPMRMGDMVSSIPHYFRVTAALEDSPAARADASLHGLSAVVDIGVTATGGGGATSEGPEEGDGPPDAGSDGARDPVGLTPTGGDLGDVARLLALAAAAIAAALGARLLRRRPEPAS</sequence>
<reference evidence="3" key="1">
    <citation type="journal article" date="2019" name="Int. J. Syst. Evol. Microbiol.">
        <title>The Global Catalogue of Microorganisms (GCM) 10K type strain sequencing project: providing services to taxonomists for standard genome sequencing and annotation.</title>
        <authorList>
            <consortium name="The Broad Institute Genomics Platform"/>
            <consortium name="The Broad Institute Genome Sequencing Center for Infectious Disease"/>
            <person name="Wu L."/>
            <person name="Ma J."/>
        </authorList>
    </citation>
    <scope>NUCLEOTIDE SEQUENCE [LARGE SCALE GENOMIC DNA]</scope>
    <source>
        <strain evidence="3">JCM 16546</strain>
    </source>
</reference>
<evidence type="ECO:0000256" key="1">
    <source>
        <dbReference type="SAM" id="MobiDB-lite"/>
    </source>
</evidence>
<evidence type="ECO:0000313" key="2">
    <source>
        <dbReference type="EMBL" id="GAA3654186.1"/>
    </source>
</evidence>
<feature type="region of interest" description="Disordered" evidence="1">
    <location>
        <begin position="198"/>
        <end position="233"/>
    </location>
</feature>
<dbReference type="Proteomes" id="UP001410795">
    <property type="component" value="Unassembled WGS sequence"/>
</dbReference>
<evidence type="ECO:0008006" key="4">
    <source>
        <dbReference type="Google" id="ProtNLM"/>
    </source>
</evidence>
<evidence type="ECO:0000313" key="3">
    <source>
        <dbReference type="Proteomes" id="UP001410795"/>
    </source>
</evidence>
<comment type="caution">
    <text evidence="2">The sequence shown here is derived from an EMBL/GenBank/DDBJ whole genome shotgun (WGS) entry which is preliminary data.</text>
</comment>
<dbReference type="RefSeq" id="WP_221855051.1">
    <property type="nucleotide sequence ID" value="NZ_BAAAYV010000005.1"/>
</dbReference>
<name>A0ABP7BAS0_9MICO</name>
<gene>
    <name evidence="2" type="ORF">GCM10022202_12820</name>
</gene>
<accession>A0ABP7BAS0</accession>
<dbReference type="EMBL" id="BAAAYV010000005">
    <property type="protein sequence ID" value="GAA3654186.1"/>
    <property type="molecule type" value="Genomic_DNA"/>
</dbReference>
<proteinExistence type="predicted"/>
<protein>
    <recommendedName>
        <fullName evidence="4">Sortase</fullName>
    </recommendedName>
</protein>
<organism evidence="2 3">
    <name type="scientific">Microbacterium marinilacus</name>
    <dbReference type="NCBI Taxonomy" id="415209"/>
    <lineage>
        <taxon>Bacteria</taxon>
        <taxon>Bacillati</taxon>
        <taxon>Actinomycetota</taxon>
        <taxon>Actinomycetes</taxon>
        <taxon>Micrococcales</taxon>
        <taxon>Microbacteriaceae</taxon>
        <taxon>Microbacterium</taxon>
    </lineage>
</organism>
<keyword evidence="3" id="KW-1185">Reference proteome</keyword>